<keyword evidence="2" id="KW-0732">Signal</keyword>
<proteinExistence type="predicted"/>
<keyword evidence="4" id="KW-1185">Reference proteome</keyword>
<dbReference type="OrthoDB" id="9780401at2"/>
<dbReference type="Proteomes" id="UP000007013">
    <property type="component" value="Chromosome"/>
</dbReference>
<dbReference type="AlphaFoldDB" id="B1ZXQ4"/>
<dbReference type="InterPro" id="IPR021342">
    <property type="entry name" value="DUF2959"/>
</dbReference>
<sequence>MKIQLLVAACAVALLAGCSSAYYGAMEKFGIAKREILVDRVEDTRDAQNKAKEQFASALDQFLAVTRIDGGELQRKYDSLNREYQRSEERAKEVRDRIAAVEDVAEALFREWKQELKQYSNATLRRESERELDRTRERYDQLISVMRRAADRMDPVLATFRDQVLFLKHNLNARALASLTTTNRELEADITRLVADMEASIREAEQFIRSIRENATP</sequence>
<evidence type="ECO:0000313" key="3">
    <source>
        <dbReference type="EMBL" id="ACB74276.1"/>
    </source>
</evidence>
<dbReference type="PROSITE" id="PS51257">
    <property type="entry name" value="PROKAR_LIPOPROTEIN"/>
    <property type="match status" value="1"/>
</dbReference>
<dbReference type="eggNOG" id="ENOG502ZBMT">
    <property type="taxonomic scope" value="Bacteria"/>
</dbReference>
<feature type="signal peptide" evidence="2">
    <location>
        <begin position="1"/>
        <end position="21"/>
    </location>
</feature>
<feature type="coiled-coil region" evidence="1">
    <location>
        <begin position="70"/>
        <end position="152"/>
    </location>
</feature>
<evidence type="ECO:0000313" key="4">
    <source>
        <dbReference type="Proteomes" id="UP000007013"/>
    </source>
</evidence>
<feature type="coiled-coil region" evidence="1">
    <location>
        <begin position="176"/>
        <end position="214"/>
    </location>
</feature>
<dbReference type="HOGENOM" id="CLU_1265460_0_0_0"/>
<feature type="chain" id="PRO_5002774686" evidence="2">
    <location>
        <begin position="22"/>
        <end position="217"/>
    </location>
</feature>
<dbReference type="KEGG" id="ote:Oter_0988"/>
<dbReference type="RefSeq" id="WP_012373814.1">
    <property type="nucleotide sequence ID" value="NC_010571.1"/>
</dbReference>
<dbReference type="Pfam" id="PF11172">
    <property type="entry name" value="DUF2959"/>
    <property type="match status" value="1"/>
</dbReference>
<dbReference type="STRING" id="452637.Oter_0988"/>
<gene>
    <name evidence="3" type="ordered locus">Oter_0988</name>
</gene>
<protein>
    <submittedName>
        <fullName evidence="3">ATPase involved in DNA repair</fullName>
    </submittedName>
</protein>
<organism evidence="3 4">
    <name type="scientific">Opitutus terrae (strain DSM 11246 / JCM 15787 / PB90-1)</name>
    <dbReference type="NCBI Taxonomy" id="452637"/>
    <lineage>
        <taxon>Bacteria</taxon>
        <taxon>Pseudomonadati</taxon>
        <taxon>Verrucomicrobiota</taxon>
        <taxon>Opitutia</taxon>
        <taxon>Opitutales</taxon>
        <taxon>Opitutaceae</taxon>
        <taxon>Opitutus</taxon>
    </lineage>
</organism>
<reference evidence="3 4" key="1">
    <citation type="journal article" date="2011" name="J. Bacteriol.">
        <title>Genome sequence of the verrucomicrobium Opitutus terrae PB90-1, an abundant inhabitant of rice paddy soil ecosystems.</title>
        <authorList>
            <person name="van Passel M.W."/>
            <person name="Kant R."/>
            <person name="Palva A."/>
            <person name="Copeland A."/>
            <person name="Lucas S."/>
            <person name="Lapidus A."/>
            <person name="Glavina del Rio T."/>
            <person name="Pitluck S."/>
            <person name="Goltsman E."/>
            <person name="Clum A."/>
            <person name="Sun H."/>
            <person name="Schmutz J."/>
            <person name="Larimer F.W."/>
            <person name="Land M.L."/>
            <person name="Hauser L."/>
            <person name="Kyrpides N."/>
            <person name="Mikhailova N."/>
            <person name="Richardson P.P."/>
            <person name="Janssen P.H."/>
            <person name="de Vos W.M."/>
            <person name="Smidt H."/>
        </authorList>
    </citation>
    <scope>NUCLEOTIDE SEQUENCE [LARGE SCALE GENOMIC DNA]</scope>
    <source>
        <strain evidence="4">DSM 11246 / JCM 15787 / PB90-1</strain>
    </source>
</reference>
<evidence type="ECO:0000256" key="1">
    <source>
        <dbReference type="SAM" id="Coils"/>
    </source>
</evidence>
<dbReference type="EMBL" id="CP001032">
    <property type="protein sequence ID" value="ACB74276.1"/>
    <property type="molecule type" value="Genomic_DNA"/>
</dbReference>
<keyword evidence="1" id="KW-0175">Coiled coil</keyword>
<evidence type="ECO:0000256" key="2">
    <source>
        <dbReference type="SAM" id="SignalP"/>
    </source>
</evidence>
<name>B1ZXQ4_OPITP</name>
<accession>B1ZXQ4</accession>